<feature type="domain" description="Ricin B lectin" evidence="1">
    <location>
        <begin position="42"/>
        <end position="136"/>
    </location>
</feature>
<reference evidence="2" key="1">
    <citation type="submission" date="2023-01" db="EMBL/GenBank/DDBJ databases">
        <title>Genome assembly of the deep-sea coral Lophelia pertusa.</title>
        <authorList>
            <person name="Herrera S."/>
            <person name="Cordes E."/>
        </authorList>
    </citation>
    <scope>NUCLEOTIDE SEQUENCE</scope>
    <source>
        <strain evidence="2">USNM1676648</strain>
        <tissue evidence="2">Polyp</tissue>
    </source>
</reference>
<keyword evidence="3" id="KW-1185">Reference proteome</keyword>
<dbReference type="InterPro" id="IPR000772">
    <property type="entry name" value="Ricin_B_lectin"/>
</dbReference>
<sequence>MNNKDATDTDKNYYDNPNPFADFEMSEQFLIENQQSATDDRHGPCLYVDSKTDGVLVKVTGCNETDERQNWAYTLKGQVMNSWSQLCIDTNGASKGSKLTQTKCDPAQDDQNFQCDLVVRSIKRRRADQCWTAGTTSLNGPGSLVHLGSLKCIHPSGGGNSVAEGNKMVIYSACSESR</sequence>
<dbReference type="PROSITE" id="PS50231">
    <property type="entry name" value="RICIN_B_LECTIN"/>
    <property type="match status" value="1"/>
</dbReference>
<dbReference type="OrthoDB" id="547680at2759"/>
<dbReference type="InterPro" id="IPR035992">
    <property type="entry name" value="Ricin_B-like_lectins"/>
</dbReference>
<dbReference type="Gene3D" id="2.80.10.50">
    <property type="match status" value="2"/>
</dbReference>
<comment type="caution">
    <text evidence="2">The sequence shown here is derived from an EMBL/GenBank/DDBJ whole genome shotgun (WGS) entry which is preliminary data.</text>
</comment>
<dbReference type="SUPFAM" id="SSF50370">
    <property type="entry name" value="Ricin B-like lectins"/>
    <property type="match status" value="1"/>
</dbReference>
<organism evidence="2 3">
    <name type="scientific">Desmophyllum pertusum</name>
    <dbReference type="NCBI Taxonomy" id="174260"/>
    <lineage>
        <taxon>Eukaryota</taxon>
        <taxon>Metazoa</taxon>
        <taxon>Cnidaria</taxon>
        <taxon>Anthozoa</taxon>
        <taxon>Hexacorallia</taxon>
        <taxon>Scleractinia</taxon>
        <taxon>Caryophylliina</taxon>
        <taxon>Caryophylliidae</taxon>
        <taxon>Desmophyllum</taxon>
    </lineage>
</organism>
<accession>A0A9W9ZJL8</accession>
<proteinExistence type="predicted"/>
<evidence type="ECO:0000313" key="2">
    <source>
        <dbReference type="EMBL" id="KAJ7381174.1"/>
    </source>
</evidence>
<dbReference type="CDD" id="cd23385">
    <property type="entry name" value="beta-trefoil_Ricin_MRC-like"/>
    <property type="match status" value="1"/>
</dbReference>
<evidence type="ECO:0000313" key="3">
    <source>
        <dbReference type="Proteomes" id="UP001163046"/>
    </source>
</evidence>
<gene>
    <name evidence="2" type="ORF">OS493_004773</name>
</gene>
<dbReference type="EMBL" id="MU826351">
    <property type="protein sequence ID" value="KAJ7381174.1"/>
    <property type="molecule type" value="Genomic_DNA"/>
</dbReference>
<evidence type="ECO:0000259" key="1">
    <source>
        <dbReference type="Pfam" id="PF00652"/>
    </source>
</evidence>
<dbReference type="Pfam" id="PF00652">
    <property type="entry name" value="Ricin_B_lectin"/>
    <property type="match status" value="1"/>
</dbReference>
<name>A0A9W9ZJL8_9CNID</name>
<dbReference type="AlphaFoldDB" id="A0A9W9ZJL8"/>
<dbReference type="Proteomes" id="UP001163046">
    <property type="component" value="Unassembled WGS sequence"/>
</dbReference>
<protein>
    <recommendedName>
        <fullName evidence="1">Ricin B lectin domain-containing protein</fullName>
    </recommendedName>
</protein>